<comment type="subcellular location">
    <subcellularLocation>
        <location evidence="2">Cytoplasm</location>
        <location evidence="2">Cytoskeleton</location>
        <location evidence="2">Microtubule organizing center</location>
        <location evidence="2">Centrosome</location>
    </subcellularLocation>
    <subcellularLocation>
        <location evidence="3">Golgi apparatus</location>
    </subcellularLocation>
    <subcellularLocation>
        <location evidence="1">Nucleus</location>
    </subcellularLocation>
</comment>
<evidence type="ECO:0000313" key="12">
    <source>
        <dbReference type="Proteomes" id="UP000014500"/>
    </source>
</evidence>
<dbReference type="EMBL" id="JH432213">
    <property type="status" value="NOT_ANNOTATED_CDS"/>
    <property type="molecule type" value="Genomic_DNA"/>
</dbReference>
<feature type="domain" description="UBX" evidence="9">
    <location>
        <begin position="317"/>
        <end position="394"/>
    </location>
</feature>
<keyword evidence="4" id="KW-0963">Cytoplasm</keyword>
<evidence type="ECO:0000313" key="11">
    <source>
        <dbReference type="EnsemblMetazoa" id="SMAR013110-PA"/>
    </source>
</evidence>
<dbReference type="Gene3D" id="1.10.8.10">
    <property type="entry name" value="DNA helicase RuvA subunit, C-terminal domain"/>
    <property type="match status" value="1"/>
</dbReference>
<evidence type="ECO:0000256" key="7">
    <source>
        <dbReference type="ARBA" id="ARBA00023242"/>
    </source>
</evidence>
<dbReference type="Gene3D" id="3.30.420.210">
    <property type="entry name" value="SEP domain"/>
    <property type="match status" value="1"/>
</dbReference>
<dbReference type="PANTHER" id="PTHR23333">
    <property type="entry name" value="UBX DOMAIN CONTAINING PROTEIN"/>
    <property type="match status" value="1"/>
</dbReference>
<evidence type="ECO:0000259" key="10">
    <source>
        <dbReference type="PROSITE" id="PS51399"/>
    </source>
</evidence>
<keyword evidence="7" id="KW-0539">Nucleus</keyword>
<dbReference type="SMART" id="SM00166">
    <property type="entry name" value="UBX"/>
    <property type="match status" value="1"/>
</dbReference>
<evidence type="ECO:0000259" key="9">
    <source>
        <dbReference type="PROSITE" id="PS50033"/>
    </source>
</evidence>
<evidence type="ECO:0000256" key="3">
    <source>
        <dbReference type="ARBA" id="ARBA00004555"/>
    </source>
</evidence>
<feature type="compositionally biased region" description="Low complexity" evidence="8">
    <location>
        <begin position="58"/>
        <end position="79"/>
    </location>
</feature>
<dbReference type="GO" id="GO:0005634">
    <property type="term" value="C:nucleus"/>
    <property type="evidence" value="ECO:0007669"/>
    <property type="project" value="UniProtKB-SubCell"/>
</dbReference>
<dbReference type="CDD" id="cd14348">
    <property type="entry name" value="UBA_p47"/>
    <property type="match status" value="1"/>
</dbReference>
<organism evidence="11 12">
    <name type="scientific">Strigamia maritima</name>
    <name type="common">European centipede</name>
    <name type="synonym">Geophilus maritimus</name>
    <dbReference type="NCBI Taxonomy" id="126957"/>
    <lineage>
        <taxon>Eukaryota</taxon>
        <taxon>Metazoa</taxon>
        <taxon>Ecdysozoa</taxon>
        <taxon>Arthropoda</taxon>
        <taxon>Myriapoda</taxon>
        <taxon>Chilopoda</taxon>
        <taxon>Pleurostigmophora</taxon>
        <taxon>Geophilomorpha</taxon>
        <taxon>Linotaeniidae</taxon>
        <taxon>Strigamia</taxon>
    </lineage>
</organism>
<dbReference type="PROSITE" id="PS51399">
    <property type="entry name" value="SEP"/>
    <property type="match status" value="1"/>
</dbReference>
<dbReference type="Pfam" id="PF00789">
    <property type="entry name" value="UBX"/>
    <property type="match status" value="1"/>
</dbReference>
<dbReference type="InterPro" id="IPR001012">
    <property type="entry name" value="UBX_dom"/>
</dbReference>
<dbReference type="GO" id="GO:0007030">
    <property type="term" value="P:Golgi organization"/>
    <property type="evidence" value="ECO:0007669"/>
    <property type="project" value="TreeGrafter"/>
</dbReference>
<dbReference type="AlphaFoldDB" id="T1JGY3"/>
<dbReference type="eggNOG" id="KOG2086">
    <property type="taxonomic scope" value="Eukaryota"/>
</dbReference>
<dbReference type="PhylomeDB" id="T1JGY3"/>
<evidence type="ECO:0000256" key="6">
    <source>
        <dbReference type="ARBA" id="ARBA00023212"/>
    </source>
</evidence>
<dbReference type="SMART" id="SM00553">
    <property type="entry name" value="SEP"/>
    <property type="match status" value="1"/>
</dbReference>
<feature type="domain" description="SEP" evidence="10">
    <location>
        <begin position="205"/>
        <end position="270"/>
    </location>
</feature>
<evidence type="ECO:0000256" key="1">
    <source>
        <dbReference type="ARBA" id="ARBA00004123"/>
    </source>
</evidence>
<dbReference type="GO" id="GO:0061025">
    <property type="term" value="P:membrane fusion"/>
    <property type="evidence" value="ECO:0007669"/>
    <property type="project" value="TreeGrafter"/>
</dbReference>
<sequence length="396" mass="42838">MSDDSAFSDLLTQFSSVTGVQGDRAKFYLESAAWDLQVALASFYEDDSEILETESWKSTSSIPTTAPGPTGTAPESATGKNAPRVAPPSKFATIDSLKKVESSSDEEEGQAFYAGGSERSGQQVIGPGKKKKDIVSEMFKSALDHGAEVVDSGQEGPRTKFGPFKGAGYRLGASETDSTGLFMWLQCQNISASSSNENRVATPQPKDVVLKLWKDGFSLDDGSLRDYQDPANQTFLNSIRNGEIPAELIRLVRGAEVTLSMEDHRSEAFIHAKANVKAFTGAGHKLGSPAPTPVFDLPVCDMPAKPELAESDVKVDSDQPTTNVQIRLADGSRITAGLNHTHTVGDLYAYITSTRPEYASSVFVLMTTFPNRELENREATLKDEDLLNAVIVQRLK</sequence>
<dbReference type="HOGENOM" id="CLU_029402_0_0_1"/>
<dbReference type="InterPro" id="IPR012989">
    <property type="entry name" value="SEP_domain"/>
</dbReference>
<name>T1JGY3_STRMM</name>
<keyword evidence="12" id="KW-1185">Reference proteome</keyword>
<keyword evidence="5" id="KW-0333">Golgi apparatus</keyword>
<dbReference type="InterPro" id="IPR029071">
    <property type="entry name" value="Ubiquitin-like_domsf"/>
</dbReference>
<dbReference type="GO" id="GO:0031468">
    <property type="term" value="P:nuclear membrane reassembly"/>
    <property type="evidence" value="ECO:0007669"/>
    <property type="project" value="TreeGrafter"/>
</dbReference>
<evidence type="ECO:0000256" key="8">
    <source>
        <dbReference type="SAM" id="MobiDB-lite"/>
    </source>
</evidence>
<dbReference type="GO" id="GO:0043161">
    <property type="term" value="P:proteasome-mediated ubiquitin-dependent protein catabolic process"/>
    <property type="evidence" value="ECO:0007669"/>
    <property type="project" value="TreeGrafter"/>
</dbReference>
<dbReference type="GO" id="GO:0005794">
    <property type="term" value="C:Golgi apparatus"/>
    <property type="evidence" value="ECO:0007669"/>
    <property type="project" value="UniProtKB-SubCell"/>
</dbReference>
<dbReference type="GO" id="GO:0000045">
    <property type="term" value="P:autophagosome assembly"/>
    <property type="evidence" value="ECO:0007669"/>
    <property type="project" value="TreeGrafter"/>
</dbReference>
<dbReference type="PROSITE" id="PS50033">
    <property type="entry name" value="UBX"/>
    <property type="match status" value="1"/>
</dbReference>
<dbReference type="EnsemblMetazoa" id="SMAR013110-RA">
    <property type="protein sequence ID" value="SMAR013110-PA"/>
    <property type="gene ID" value="SMAR013110"/>
</dbReference>
<dbReference type="PANTHER" id="PTHR23333:SF20">
    <property type="entry name" value="NSFL1 COFACTOR P47"/>
    <property type="match status" value="1"/>
</dbReference>
<dbReference type="Proteomes" id="UP000014500">
    <property type="component" value="Unassembled WGS sequence"/>
</dbReference>
<keyword evidence="6" id="KW-0206">Cytoskeleton</keyword>
<evidence type="ECO:0000256" key="2">
    <source>
        <dbReference type="ARBA" id="ARBA00004300"/>
    </source>
</evidence>
<reference evidence="11" key="2">
    <citation type="submission" date="2015-02" db="UniProtKB">
        <authorList>
            <consortium name="EnsemblMetazoa"/>
        </authorList>
    </citation>
    <scope>IDENTIFICATION</scope>
</reference>
<dbReference type="Pfam" id="PF08059">
    <property type="entry name" value="SEP"/>
    <property type="match status" value="1"/>
</dbReference>
<dbReference type="InterPro" id="IPR036241">
    <property type="entry name" value="NSFL1C_SEP_dom_sf"/>
</dbReference>
<evidence type="ECO:0000256" key="4">
    <source>
        <dbReference type="ARBA" id="ARBA00022490"/>
    </source>
</evidence>
<reference evidence="12" key="1">
    <citation type="submission" date="2011-05" db="EMBL/GenBank/DDBJ databases">
        <authorList>
            <person name="Richards S.R."/>
            <person name="Qu J."/>
            <person name="Jiang H."/>
            <person name="Jhangiani S.N."/>
            <person name="Agravi P."/>
            <person name="Goodspeed R."/>
            <person name="Gross S."/>
            <person name="Mandapat C."/>
            <person name="Jackson L."/>
            <person name="Mathew T."/>
            <person name="Pu L."/>
            <person name="Thornton R."/>
            <person name="Saada N."/>
            <person name="Wilczek-Boney K.B."/>
            <person name="Lee S."/>
            <person name="Kovar C."/>
            <person name="Wu Y."/>
            <person name="Scherer S.E."/>
            <person name="Worley K.C."/>
            <person name="Muzny D.M."/>
            <person name="Gibbs R."/>
        </authorList>
    </citation>
    <scope>NUCLEOTIDE SEQUENCE</scope>
    <source>
        <strain evidence="12">Brora</strain>
    </source>
</reference>
<feature type="region of interest" description="Disordered" evidence="8">
    <location>
        <begin position="53"/>
        <end position="128"/>
    </location>
</feature>
<evidence type="ECO:0000256" key="5">
    <source>
        <dbReference type="ARBA" id="ARBA00023034"/>
    </source>
</evidence>
<dbReference type="SUPFAM" id="SSF102848">
    <property type="entry name" value="NSFL1 (p97 ATPase) cofactor p47, SEP domain"/>
    <property type="match status" value="1"/>
</dbReference>
<dbReference type="FunFam" id="1.10.8.10:FF:000020">
    <property type="entry name" value="NSFL1 (p97) cofactor (p47)"/>
    <property type="match status" value="1"/>
</dbReference>
<dbReference type="SUPFAM" id="SSF54236">
    <property type="entry name" value="Ubiquitin-like"/>
    <property type="match status" value="1"/>
</dbReference>
<dbReference type="FunFam" id="3.30.420.210:FF:000001">
    <property type="entry name" value="NSFL1 (P97) cofactor (P47)"/>
    <property type="match status" value="1"/>
</dbReference>
<protein>
    <submittedName>
        <fullName evidence="11">Uncharacterized protein</fullName>
    </submittedName>
</protein>
<accession>T1JGY3</accession>
<dbReference type="GO" id="GO:0005813">
    <property type="term" value="C:centrosome"/>
    <property type="evidence" value="ECO:0007669"/>
    <property type="project" value="UniProtKB-SubCell"/>
</dbReference>
<dbReference type="CDD" id="cd01770">
    <property type="entry name" value="UBX_UBXN2"/>
    <property type="match status" value="1"/>
</dbReference>
<dbReference type="Gene3D" id="3.10.20.90">
    <property type="entry name" value="Phosphatidylinositol 3-kinase Catalytic Subunit, Chain A, domain 1"/>
    <property type="match status" value="1"/>
</dbReference>
<proteinExistence type="predicted"/>
<dbReference type="InterPro" id="IPR009060">
    <property type="entry name" value="UBA-like_sf"/>
</dbReference>
<dbReference type="STRING" id="126957.T1JGY3"/>
<dbReference type="OMA" id="NKDHTDK"/>
<dbReference type="GO" id="GO:0005829">
    <property type="term" value="C:cytosol"/>
    <property type="evidence" value="ECO:0007669"/>
    <property type="project" value="TreeGrafter"/>
</dbReference>
<dbReference type="SUPFAM" id="SSF46934">
    <property type="entry name" value="UBA-like"/>
    <property type="match status" value="1"/>
</dbReference>
<dbReference type="GO" id="GO:0043130">
    <property type="term" value="F:ubiquitin binding"/>
    <property type="evidence" value="ECO:0007669"/>
    <property type="project" value="TreeGrafter"/>
</dbReference>
<dbReference type="Pfam" id="PF14555">
    <property type="entry name" value="UBA_4"/>
    <property type="match status" value="1"/>
</dbReference>